<gene>
    <name evidence="2" type="ORF">HZH68_007072</name>
</gene>
<dbReference type="EMBL" id="JACSDZ010000006">
    <property type="protein sequence ID" value="KAF7401252.1"/>
    <property type="molecule type" value="Genomic_DNA"/>
</dbReference>
<reference evidence="2" key="1">
    <citation type="journal article" date="2020" name="G3 (Bethesda)">
        <title>High-Quality Assemblies for Three Invasive Social Wasps from the &lt;i&gt;Vespula&lt;/i&gt; Genus.</title>
        <authorList>
            <person name="Harrop T.W.R."/>
            <person name="Guhlin J."/>
            <person name="McLaughlin G.M."/>
            <person name="Permina E."/>
            <person name="Stockwell P."/>
            <person name="Gilligan J."/>
            <person name="Le Lec M.F."/>
            <person name="Gruber M.A.M."/>
            <person name="Quinn O."/>
            <person name="Lovegrove M."/>
            <person name="Duncan E.J."/>
            <person name="Remnant E.J."/>
            <person name="Van Eeckhoven J."/>
            <person name="Graham B."/>
            <person name="Knapp R.A."/>
            <person name="Langford K.W."/>
            <person name="Kronenberg Z."/>
            <person name="Press M.O."/>
            <person name="Eacker S.M."/>
            <person name="Wilson-Rankin E.E."/>
            <person name="Purcell J."/>
            <person name="Lester P.J."/>
            <person name="Dearden P.K."/>
        </authorList>
    </citation>
    <scope>NUCLEOTIDE SEQUENCE</scope>
    <source>
        <strain evidence="2">Linc-1</strain>
    </source>
</reference>
<evidence type="ECO:0000313" key="2">
    <source>
        <dbReference type="EMBL" id="KAF7401252.1"/>
    </source>
</evidence>
<evidence type="ECO:0000256" key="1">
    <source>
        <dbReference type="SAM" id="MobiDB-lite"/>
    </source>
</evidence>
<keyword evidence="3" id="KW-1185">Reference proteome</keyword>
<organism evidence="2 3">
    <name type="scientific">Vespula germanica</name>
    <name type="common">German yellow jacket</name>
    <name type="synonym">Paravespula germanica</name>
    <dbReference type="NCBI Taxonomy" id="30212"/>
    <lineage>
        <taxon>Eukaryota</taxon>
        <taxon>Metazoa</taxon>
        <taxon>Ecdysozoa</taxon>
        <taxon>Arthropoda</taxon>
        <taxon>Hexapoda</taxon>
        <taxon>Insecta</taxon>
        <taxon>Pterygota</taxon>
        <taxon>Neoptera</taxon>
        <taxon>Endopterygota</taxon>
        <taxon>Hymenoptera</taxon>
        <taxon>Apocrita</taxon>
        <taxon>Aculeata</taxon>
        <taxon>Vespoidea</taxon>
        <taxon>Vespidae</taxon>
        <taxon>Vespinae</taxon>
        <taxon>Vespula</taxon>
    </lineage>
</organism>
<feature type="region of interest" description="Disordered" evidence="1">
    <location>
        <begin position="1"/>
        <end position="29"/>
    </location>
</feature>
<accession>A0A834N9L1</accession>
<dbReference type="Proteomes" id="UP000617340">
    <property type="component" value="Unassembled WGS sequence"/>
</dbReference>
<dbReference type="AlphaFoldDB" id="A0A834N9L1"/>
<proteinExistence type="predicted"/>
<protein>
    <submittedName>
        <fullName evidence="2">Uncharacterized protein</fullName>
    </submittedName>
</protein>
<name>A0A834N9L1_VESGE</name>
<evidence type="ECO:0000313" key="3">
    <source>
        <dbReference type="Proteomes" id="UP000617340"/>
    </source>
</evidence>
<comment type="caution">
    <text evidence="2">The sequence shown here is derived from an EMBL/GenBank/DDBJ whole genome shotgun (WGS) entry which is preliminary data.</text>
</comment>
<sequence length="79" mass="8440">MGEEHGAKGKCGRRERERGADGRGAKEPSRALAARLDGWMVGWSGGWMAGWLDGGVRGCLSSYAYLSGSHIDSGRHYAS</sequence>